<dbReference type="PANTHER" id="PTHR43448">
    <property type="entry name" value="PROTOHEME IX FARNESYLTRANSFERASE, MITOCHONDRIAL"/>
    <property type="match status" value="1"/>
</dbReference>
<name>A0A6V8MFR7_9BACT</name>
<dbReference type="CDD" id="cd13957">
    <property type="entry name" value="PT_UbiA_Cox10"/>
    <property type="match status" value="1"/>
</dbReference>
<dbReference type="InterPro" id="IPR044878">
    <property type="entry name" value="UbiA_sf"/>
</dbReference>
<dbReference type="RefSeq" id="WP_183353683.1">
    <property type="nucleotide sequence ID" value="NZ_BLXX01000002.1"/>
</dbReference>
<dbReference type="InterPro" id="IPR006369">
    <property type="entry name" value="Protohaem_IX_farnesylTrfase"/>
</dbReference>
<dbReference type="EC" id="2.5.1.141" evidence="3 14"/>
<keyword evidence="9 14" id="KW-0472">Membrane</keyword>
<organism evidence="15 16">
    <name type="scientific">Geomonas silvestris</name>
    <dbReference type="NCBI Taxonomy" id="2740184"/>
    <lineage>
        <taxon>Bacteria</taxon>
        <taxon>Pseudomonadati</taxon>
        <taxon>Thermodesulfobacteriota</taxon>
        <taxon>Desulfuromonadia</taxon>
        <taxon>Geobacterales</taxon>
        <taxon>Geobacteraceae</taxon>
        <taxon>Geomonas</taxon>
    </lineage>
</organism>
<comment type="catalytic activity">
    <reaction evidence="13 14">
        <text>heme b + (2E,6E)-farnesyl diphosphate + H2O = Fe(II)-heme o + diphosphate</text>
        <dbReference type="Rhea" id="RHEA:28070"/>
        <dbReference type="ChEBI" id="CHEBI:15377"/>
        <dbReference type="ChEBI" id="CHEBI:33019"/>
        <dbReference type="ChEBI" id="CHEBI:60344"/>
        <dbReference type="ChEBI" id="CHEBI:60530"/>
        <dbReference type="ChEBI" id="CHEBI:175763"/>
        <dbReference type="EC" id="2.5.1.141"/>
    </reaction>
</comment>
<evidence type="ECO:0000256" key="1">
    <source>
        <dbReference type="ARBA" id="ARBA00004651"/>
    </source>
</evidence>
<protein>
    <recommendedName>
        <fullName evidence="11 14">Protoheme IX farnesyltransferase</fullName>
        <ecNumber evidence="3 14">2.5.1.141</ecNumber>
    </recommendedName>
    <alternativeName>
        <fullName evidence="12 14">Heme B farnesyltransferase</fullName>
    </alternativeName>
    <alternativeName>
        <fullName evidence="10 14">Heme O synthase</fullName>
    </alternativeName>
</protein>
<evidence type="ECO:0000256" key="7">
    <source>
        <dbReference type="ARBA" id="ARBA00022989"/>
    </source>
</evidence>
<keyword evidence="6 14" id="KW-0812">Transmembrane</keyword>
<keyword evidence="4 14" id="KW-1003">Cell membrane</keyword>
<evidence type="ECO:0000313" key="16">
    <source>
        <dbReference type="Proteomes" id="UP000556026"/>
    </source>
</evidence>
<dbReference type="PROSITE" id="PS00943">
    <property type="entry name" value="UBIA"/>
    <property type="match status" value="1"/>
</dbReference>
<dbReference type="UniPathway" id="UPA00834">
    <property type="reaction ID" value="UER00712"/>
</dbReference>
<evidence type="ECO:0000256" key="2">
    <source>
        <dbReference type="ARBA" id="ARBA00004919"/>
    </source>
</evidence>
<evidence type="ECO:0000256" key="10">
    <source>
        <dbReference type="ARBA" id="ARBA00030253"/>
    </source>
</evidence>
<feature type="transmembrane region" description="Helical" evidence="14">
    <location>
        <begin position="206"/>
        <end position="225"/>
    </location>
</feature>
<comment type="function">
    <text evidence="14">Converts heme B (protoheme IX) to heme O by substitution of the vinyl group on carbon 2 of heme B porphyrin ring with a hydroxyethyl farnesyl side group.</text>
</comment>
<dbReference type="EMBL" id="BLXX01000002">
    <property type="protein sequence ID" value="GFO58838.1"/>
    <property type="molecule type" value="Genomic_DNA"/>
</dbReference>
<evidence type="ECO:0000256" key="14">
    <source>
        <dbReference type="HAMAP-Rule" id="MF_00154"/>
    </source>
</evidence>
<accession>A0A6V8MFR7</accession>
<evidence type="ECO:0000313" key="15">
    <source>
        <dbReference type="EMBL" id="GFO58838.1"/>
    </source>
</evidence>
<feature type="transmembrane region" description="Helical" evidence="14">
    <location>
        <begin position="254"/>
        <end position="272"/>
    </location>
</feature>
<dbReference type="Pfam" id="PF01040">
    <property type="entry name" value="UbiA"/>
    <property type="match status" value="1"/>
</dbReference>
<dbReference type="GO" id="GO:0008495">
    <property type="term" value="F:protoheme IX farnesyltransferase activity"/>
    <property type="evidence" value="ECO:0007669"/>
    <property type="project" value="UniProtKB-UniRule"/>
</dbReference>
<evidence type="ECO:0000256" key="6">
    <source>
        <dbReference type="ARBA" id="ARBA00022692"/>
    </source>
</evidence>
<comment type="miscellaneous">
    <text evidence="14">Carbon 2 of the heme B porphyrin ring is defined according to the Fischer nomenclature.</text>
</comment>
<evidence type="ECO:0000256" key="11">
    <source>
        <dbReference type="ARBA" id="ARBA00040810"/>
    </source>
</evidence>
<feature type="transmembrane region" description="Helical" evidence="14">
    <location>
        <begin position="79"/>
        <end position="100"/>
    </location>
</feature>
<evidence type="ECO:0000256" key="3">
    <source>
        <dbReference type="ARBA" id="ARBA00012292"/>
    </source>
</evidence>
<evidence type="ECO:0000256" key="9">
    <source>
        <dbReference type="ARBA" id="ARBA00023136"/>
    </source>
</evidence>
<dbReference type="HAMAP" id="MF_00154">
    <property type="entry name" value="CyoE_CtaB"/>
    <property type="match status" value="1"/>
</dbReference>
<keyword evidence="5 14" id="KW-0808">Transferase</keyword>
<feature type="transmembrane region" description="Helical" evidence="14">
    <location>
        <begin position="132"/>
        <end position="152"/>
    </location>
</feature>
<feature type="transmembrane region" description="Helical" evidence="14">
    <location>
        <begin position="37"/>
        <end position="58"/>
    </location>
</feature>
<feature type="transmembrane region" description="Helical" evidence="14">
    <location>
        <begin position="158"/>
        <end position="178"/>
    </location>
</feature>
<keyword evidence="7 14" id="KW-1133">Transmembrane helix</keyword>
<evidence type="ECO:0000256" key="4">
    <source>
        <dbReference type="ARBA" id="ARBA00022475"/>
    </source>
</evidence>
<evidence type="ECO:0000256" key="8">
    <source>
        <dbReference type="ARBA" id="ARBA00023133"/>
    </source>
</evidence>
<reference evidence="16" key="1">
    <citation type="submission" date="2020-06" db="EMBL/GenBank/DDBJ databases">
        <title>Draft genomic sequence of Geomonas sp. Red330.</title>
        <authorList>
            <person name="Itoh H."/>
            <person name="Zhenxing X."/>
            <person name="Ushijima N."/>
            <person name="Masuda Y."/>
            <person name="Shiratori Y."/>
            <person name="Senoo K."/>
        </authorList>
    </citation>
    <scope>NUCLEOTIDE SEQUENCE [LARGE SCALE GENOMIC DNA]</scope>
    <source>
        <strain evidence="16">Red330</strain>
    </source>
</reference>
<evidence type="ECO:0000256" key="13">
    <source>
        <dbReference type="ARBA" id="ARBA00047690"/>
    </source>
</evidence>
<evidence type="ECO:0000256" key="5">
    <source>
        <dbReference type="ARBA" id="ARBA00022679"/>
    </source>
</evidence>
<evidence type="ECO:0000256" key="12">
    <source>
        <dbReference type="ARBA" id="ARBA00042475"/>
    </source>
</evidence>
<comment type="pathway">
    <text evidence="2 14">Porphyrin-containing compound metabolism; heme O biosynthesis; heme O from protoheme: step 1/1.</text>
</comment>
<proteinExistence type="inferred from homology"/>
<keyword evidence="8 14" id="KW-0350">Heme biosynthesis</keyword>
<keyword evidence="16" id="KW-1185">Reference proteome</keyword>
<sequence length="273" mass="29071">MITTLSRLLRMRLALMNGVAAVGGSLLFPGSAEAGELCALGGGVALLAGAGSALNQLLERDLDALMQRTRLRPLPTGELTPLLVLLTGLWCLLAGSLLLFAAGGMFPVLLGWGTLAWYLAVYTPLKRSTPFALLLGALCGAVTPVIGWSAAGGSLIDFRIILLAGVLYLWQIPHFWLLQRRHADDYRRAGFPLFAPPAKESGAAPFFQLWVVALIASALMLPAFGVISRSAAPWCLAFCVPLFLAGVRKLEPMLFASLNLFPLLVTAALYAGR</sequence>
<feature type="transmembrane region" description="Helical" evidence="14">
    <location>
        <begin position="12"/>
        <end position="31"/>
    </location>
</feature>
<comment type="subcellular location">
    <subcellularLocation>
        <location evidence="1 14">Cell membrane</location>
        <topology evidence="1 14">Multi-pass membrane protein</topology>
    </subcellularLocation>
</comment>
<dbReference type="Gene3D" id="1.10.357.140">
    <property type="entry name" value="UbiA prenyltransferase"/>
    <property type="match status" value="1"/>
</dbReference>
<dbReference type="GO" id="GO:0005886">
    <property type="term" value="C:plasma membrane"/>
    <property type="evidence" value="ECO:0007669"/>
    <property type="project" value="UniProtKB-SubCell"/>
</dbReference>
<dbReference type="AlphaFoldDB" id="A0A6V8MFR7"/>
<dbReference type="InterPro" id="IPR030470">
    <property type="entry name" value="UbiA_prenylTrfase_CS"/>
</dbReference>
<comment type="similarity">
    <text evidence="14">Belongs to the UbiA prenyltransferase family. Protoheme IX farnesyltransferase subfamily.</text>
</comment>
<dbReference type="InterPro" id="IPR000537">
    <property type="entry name" value="UbiA_prenyltransferase"/>
</dbReference>
<dbReference type="Proteomes" id="UP000556026">
    <property type="component" value="Unassembled WGS sequence"/>
</dbReference>
<dbReference type="GO" id="GO:0048034">
    <property type="term" value="P:heme O biosynthetic process"/>
    <property type="evidence" value="ECO:0007669"/>
    <property type="project" value="UniProtKB-UniRule"/>
</dbReference>
<feature type="transmembrane region" description="Helical" evidence="14">
    <location>
        <begin position="106"/>
        <end position="125"/>
    </location>
</feature>
<dbReference type="PANTHER" id="PTHR43448:SF7">
    <property type="entry name" value="4-HYDROXYBENZOATE SOLANESYLTRANSFERASE"/>
    <property type="match status" value="1"/>
</dbReference>
<gene>
    <name evidence="15" type="primary">ctaB_1</name>
    <name evidence="14" type="synonym">ctaB</name>
    <name evidence="15" type="ORF">GMST_11630</name>
</gene>
<comment type="caution">
    <text evidence="15">The sequence shown here is derived from an EMBL/GenBank/DDBJ whole genome shotgun (WGS) entry which is preliminary data.</text>
</comment>